<dbReference type="Pfam" id="PF02954">
    <property type="entry name" value="HTH_8"/>
    <property type="match status" value="1"/>
</dbReference>
<dbReference type="GO" id="GO:0050660">
    <property type="term" value="F:flavin adenine dinucleotide binding"/>
    <property type="evidence" value="ECO:0007669"/>
    <property type="project" value="InterPro"/>
</dbReference>
<keyword evidence="7" id="KW-0694">RNA-binding</keyword>
<dbReference type="HAMAP" id="MF_02042">
    <property type="entry name" value="DusB_subfam"/>
    <property type="match status" value="1"/>
</dbReference>
<comment type="similarity">
    <text evidence="7">Belongs to the Dus family. DusB subfamily.</text>
</comment>
<comment type="function">
    <text evidence="7">Catalyzes the synthesis of 5,6-dihydrouridine (D), a modified base found in the D-loop of most tRNAs, via the reduction of the C5-C6 double bond in target uridines.</text>
</comment>
<keyword evidence="6 7" id="KW-0560">Oxidoreductase</keyword>
<feature type="binding site" evidence="7">
    <location>
        <position position="142"/>
    </location>
    <ligand>
        <name>FMN</name>
        <dbReference type="ChEBI" id="CHEBI:58210"/>
    </ligand>
</feature>
<dbReference type="AlphaFoldDB" id="A0A157S8B6"/>
<evidence type="ECO:0000256" key="6">
    <source>
        <dbReference type="ARBA" id="ARBA00023002"/>
    </source>
</evidence>
<organism evidence="10 11">
    <name type="scientific">Bordetella trematum</name>
    <dbReference type="NCBI Taxonomy" id="123899"/>
    <lineage>
        <taxon>Bacteria</taxon>
        <taxon>Pseudomonadati</taxon>
        <taxon>Pseudomonadota</taxon>
        <taxon>Betaproteobacteria</taxon>
        <taxon>Burkholderiales</taxon>
        <taxon>Alcaligenaceae</taxon>
        <taxon>Bordetella</taxon>
    </lineage>
</organism>
<feature type="domain" description="DNA binding HTH" evidence="9">
    <location>
        <begin position="393"/>
        <end position="428"/>
    </location>
</feature>
<dbReference type="InterPro" id="IPR018517">
    <property type="entry name" value="tRNA_hU_synthase_CS"/>
</dbReference>
<feature type="binding site" evidence="7">
    <location>
        <begin position="227"/>
        <end position="228"/>
    </location>
    <ligand>
        <name>FMN</name>
        <dbReference type="ChEBI" id="CHEBI:58210"/>
    </ligand>
</feature>
<dbReference type="eggNOG" id="COG0042">
    <property type="taxonomic scope" value="Bacteria"/>
</dbReference>
<dbReference type="PRINTS" id="PR01590">
    <property type="entry name" value="HTHFIS"/>
</dbReference>
<dbReference type="EC" id="1.3.1.-" evidence="7"/>
<comment type="catalytic activity">
    <reaction evidence="7">
        <text>a 5,6-dihydrouridine in tRNA + NADP(+) = a uridine in tRNA + NADPH + H(+)</text>
        <dbReference type="Rhea" id="RHEA:23624"/>
        <dbReference type="Rhea" id="RHEA-COMP:13339"/>
        <dbReference type="Rhea" id="RHEA-COMP:13887"/>
        <dbReference type="ChEBI" id="CHEBI:15378"/>
        <dbReference type="ChEBI" id="CHEBI:57783"/>
        <dbReference type="ChEBI" id="CHEBI:58349"/>
        <dbReference type="ChEBI" id="CHEBI:65315"/>
        <dbReference type="ChEBI" id="CHEBI:74443"/>
    </reaction>
</comment>
<evidence type="ECO:0000256" key="7">
    <source>
        <dbReference type="HAMAP-Rule" id="MF_02042"/>
    </source>
</evidence>
<dbReference type="EMBL" id="LT546645">
    <property type="protein sequence ID" value="SAI66639.1"/>
    <property type="molecule type" value="Genomic_DNA"/>
</dbReference>
<evidence type="ECO:0000256" key="3">
    <source>
        <dbReference type="ARBA" id="ARBA00022643"/>
    </source>
</evidence>
<keyword evidence="7" id="KW-0820">tRNA-binding</keyword>
<feature type="domain" description="DUS-like FMN-binding" evidence="8">
    <location>
        <begin position="14"/>
        <end position="314"/>
    </location>
</feature>
<protein>
    <recommendedName>
        <fullName evidence="7">tRNA-dihydrouridine synthase B</fullName>
        <ecNumber evidence="7">1.3.1.-</ecNumber>
    </recommendedName>
</protein>
<keyword evidence="4 7" id="KW-0819">tRNA processing</keyword>
<dbReference type="Pfam" id="PF01207">
    <property type="entry name" value="Dus"/>
    <property type="match status" value="1"/>
</dbReference>
<feature type="binding site" evidence="7">
    <location>
        <begin position="16"/>
        <end position="18"/>
    </location>
    <ligand>
        <name>FMN</name>
        <dbReference type="ChEBI" id="CHEBI:58210"/>
    </ligand>
</feature>
<dbReference type="Gene3D" id="3.20.20.70">
    <property type="entry name" value="Aldolase class I"/>
    <property type="match status" value="1"/>
</dbReference>
<dbReference type="InterPro" id="IPR013785">
    <property type="entry name" value="Aldolase_TIM"/>
</dbReference>
<dbReference type="GO" id="GO:0017150">
    <property type="term" value="F:tRNA dihydrouridine synthase activity"/>
    <property type="evidence" value="ECO:0007669"/>
    <property type="project" value="UniProtKB-UniRule"/>
</dbReference>
<keyword evidence="5 7" id="KW-0521">NADP</keyword>
<dbReference type="KEGG" id="btrm:SAMEA390648700361"/>
<dbReference type="Proteomes" id="UP000076825">
    <property type="component" value="Chromosome 1"/>
</dbReference>
<dbReference type="Gene3D" id="1.10.1200.80">
    <property type="entry name" value="Putative flavin oxidoreducatase, domain 2"/>
    <property type="match status" value="1"/>
</dbReference>
<proteinExistence type="inferred from homology"/>
<feature type="binding site" evidence="7">
    <location>
        <position position="70"/>
    </location>
    <ligand>
        <name>FMN</name>
        <dbReference type="ChEBI" id="CHEBI:58210"/>
    </ligand>
</feature>
<dbReference type="InterPro" id="IPR009057">
    <property type="entry name" value="Homeodomain-like_sf"/>
</dbReference>
<accession>A0A157S8B6</accession>
<dbReference type="PATRIC" id="fig|123899.6.peg.342"/>
<dbReference type="SUPFAM" id="SSF51395">
    <property type="entry name" value="FMN-linked oxidoreductases"/>
    <property type="match status" value="1"/>
</dbReference>
<feature type="binding site" evidence="7">
    <location>
        <begin position="203"/>
        <end position="205"/>
    </location>
    <ligand>
        <name>FMN</name>
        <dbReference type="ChEBI" id="CHEBI:58210"/>
    </ligand>
</feature>
<dbReference type="InterPro" id="IPR004652">
    <property type="entry name" value="DusB-like"/>
</dbReference>
<evidence type="ECO:0000313" key="11">
    <source>
        <dbReference type="Proteomes" id="UP000076825"/>
    </source>
</evidence>
<feature type="active site" description="Proton donor" evidence="7">
    <location>
        <position position="100"/>
    </location>
</feature>
<dbReference type="PROSITE" id="PS01136">
    <property type="entry name" value="UPF0034"/>
    <property type="match status" value="1"/>
</dbReference>
<reference evidence="10 11" key="1">
    <citation type="submission" date="2016-04" db="EMBL/GenBank/DDBJ databases">
        <authorList>
            <consortium name="Pathogen Informatics"/>
        </authorList>
    </citation>
    <scope>NUCLEOTIDE SEQUENCE [LARGE SCALE GENOMIC DNA]</scope>
    <source>
        <strain evidence="10 11">H044680328</strain>
    </source>
</reference>
<comment type="catalytic activity">
    <reaction evidence="7">
        <text>a 5,6-dihydrouridine in tRNA + NAD(+) = a uridine in tRNA + NADH + H(+)</text>
        <dbReference type="Rhea" id="RHEA:54452"/>
        <dbReference type="Rhea" id="RHEA-COMP:13339"/>
        <dbReference type="Rhea" id="RHEA-COMP:13887"/>
        <dbReference type="ChEBI" id="CHEBI:15378"/>
        <dbReference type="ChEBI" id="CHEBI:57540"/>
        <dbReference type="ChEBI" id="CHEBI:57945"/>
        <dbReference type="ChEBI" id="CHEBI:65315"/>
        <dbReference type="ChEBI" id="CHEBI:74443"/>
    </reaction>
</comment>
<dbReference type="CDD" id="cd02801">
    <property type="entry name" value="DUS_like_FMN"/>
    <property type="match status" value="1"/>
</dbReference>
<dbReference type="GO" id="GO:0043565">
    <property type="term" value="F:sequence-specific DNA binding"/>
    <property type="evidence" value="ECO:0007669"/>
    <property type="project" value="InterPro"/>
</dbReference>
<dbReference type="InterPro" id="IPR002197">
    <property type="entry name" value="HTH_Fis"/>
</dbReference>
<dbReference type="InterPro" id="IPR032887">
    <property type="entry name" value="DusB"/>
</dbReference>
<dbReference type="SUPFAM" id="SSF46689">
    <property type="entry name" value="Homeodomain-like"/>
    <property type="match status" value="1"/>
</dbReference>
<evidence type="ECO:0000259" key="9">
    <source>
        <dbReference type="Pfam" id="PF02954"/>
    </source>
</evidence>
<dbReference type="NCBIfam" id="TIGR00737">
    <property type="entry name" value="nifR3_yhdG"/>
    <property type="match status" value="1"/>
</dbReference>
<keyword evidence="11" id="KW-1185">Reference proteome</keyword>
<dbReference type="PANTHER" id="PTHR45846">
    <property type="entry name" value="TRNA-DIHYDROURIDINE(47) SYNTHASE [NAD(P)(+)]-LIKE"/>
    <property type="match status" value="1"/>
</dbReference>
<evidence type="ECO:0000256" key="5">
    <source>
        <dbReference type="ARBA" id="ARBA00022857"/>
    </source>
</evidence>
<comment type="cofactor">
    <cofactor evidence="1 7">
        <name>FMN</name>
        <dbReference type="ChEBI" id="CHEBI:58210"/>
    </cofactor>
</comment>
<evidence type="ECO:0000259" key="8">
    <source>
        <dbReference type="Pfam" id="PF01207"/>
    </source>
</evidence>
<keyword evidence="3 7" id="KW-0288">FMN</keyword>
<dbReference type="GO" id="GO:0010181">
    <property type="term" value="F:FMN binding"/>
    <property type="evidence" value="ECO:0007669"/>
    <property type="project" value="UniProtKB-UniRule"/>
</dbReference>
<name>A0A157S8B6_9BORD</name>
<evidence type="ECO:0000256" key="4">
    <source>
        <dbReference type="ARBA" id="ARBA00022694"/>
    </source>
</evidence>
<dbReference type="InterPro" id="IPR024036">
    <property type="entry name" value="tRNA-dHydroUridine_Synthase_C"/>
</dbReference>
<dbReference type="Gene3D" id="1.10.10.60">
    <property type="entry name" value="Homeodomain-like"/>
    <property type="match status" value="1"/>
</dbReference>
<dbReference type="PANTHER" id="PTHR45846:SF1">
    <property type="entry name" value="TRNA-DIHYDROURIDINE(47) SYNTHASE [NAD(P)(+)]-LIKE"/>
    <property type="match status" value="1"/>
</dbReference>
<sequence>MRIGPWSLPNNVFVAPMAGVTDRPFRQLCKRLGAGYAVSEMAASNPRLWDSVKTSRRLNHEGEIAPVSVQIAGADPEMMAEAAVFNVNKGARIIDINMGCPAKKVCNLASGSALLRHEDLIARILDAVVSACAPLGVPVTLKTRTGWDRASRNALRVARLAEQSGIAALTLHGRTRCDLYTGEAEYDTIRAVKAEISIPVIANGDIDSPEKARQVLDYTGADAIMIGRAAQGRPWIFREIDHFLRTGQKLPAPDLTEMRDLLLEHLDDHYRFYGEHTGVRSARKHIGWYIDALPGAEAFRNHMNRIDNTADQFRAVAEWFDHSLSGDGAANRSAAPHPAGGISTSPTIKIFVLSVKMSKKDVLEECVRVSLERYFEDLGDSEPHDMWDMVMRCVERPVLEVALERAGGNQSRASEMLGITRNTLRKKLLAHNIQP</sequence>
<dbReference type="STRING" id="123899.SAMEA3906487_00361"/>
<dbReference type="InterPro" id="IPR035587">
    <property type="entry name" value="DUS-like_FMN-bd"/>
</dbReference>
<evidence type="ECO:0000256" key="2">
    <source>
        <dbReference type="ARBA" id="ARBA00022630"/>
    </source>
</evidence>
<keyword evidence="2 7" id="KW-0285">Flavoprotein</keyword>
<evidence type="ECO:0000256" key="1">
    <source>
        <dbReference type="ARBA" id="ARBA00001917"/>
    </source>
</evidence>
<gene>
    <name evidence="7 10" type="primary">dusB</name>
    <name evidence="10" type="ORF">SAMEA3906487_00361</name>
</gene>
<evidence type="ECO:0000313" key="10">
    <source>
        <dbReference type="EMBL" id="SAI66639.1"/>
    </source>
</evidence>
<dbReference type="GO" id="GO:0000049">
    <property type="term" value="F:tRNA binding"/>
    <property type="evidence" value="ECO:0007669"/>
    <property type="project" value="UniProtKB-UniRule"/>
</dbReference>